<dbReference type="Pfam" id="PF13242">
    <property type="entry name" value="Hydrolase_like"/>
    <property type="match status" value="1"/>
</dbReference>
<accession>A0ABP8JRH3</accession>
<proteinExistence type="predicted"/>
<keyword evidence="2" id="KW-1185">Reference proteome</keyword>
<evidence type="ECO:0000313" key="2">
    <source>
        <dbReference type="Proteomes" id="UP001500642"/>
    </source>
</evidence>
<dbReference type="InterPro" id="IPR023214">
    <property type="entry name" value="HAD_sf"/>
</dbReference>
<dbReference type="InterPro" id="IPR036412">
    <property type="entry name" value="HAD-like_sf"/>
</dbReference>
<dbReference type="Gene3D" id="3.40.50.1000">
    <property type="entry name" value="HAD superfamily/HAD-like"/>
    <property type="match status" value="2"/>
</dbReference>
<dbReference type="PANTHER" id="PTHR19288:SF95">
    <property type="entry name" value="D-GLYCEROL 3-PHOSPHATE PHOSPHATASE"/>
    <property type="match status" value="1"/>
</dbReference>
<protein>
    <submittedName>
        <fullName evidence="1">HAD-IIA family hydrolase</fullName>
    </submittedName>
</protein>
<dbReference type="NCBIfam" id="TIGR01460">
    <property type="entry name" value="HAD-SF-IIA"/>
    <property type="match status" value="1"/>
</dbReference>
<dbReference type="RefSeq" id="WP_254668811.1">
    <property type="nucleotide sequence ID" value="NZ_BAABGL010000034.1"/>
</dbReference>
<sequence length="328" mass="33666">MPMDPRALSFDSVLLDLDGVVYAGPHAVPGAVEALAELESRGIPFGYVTNNASRAAAEIADHLLELGLPARPEVVTTSAGVAARAMADELGAGSRVLVIGSTALTELVREAGFTVVESADDEPDALVQGFFRDITWHDIAEACVAVAAGVDWWATNRDLTMPTERGLLPGNGAFVRIVADTTGREPRVTGKPAALMLQTAAATIGGTHPIMVGDRLDTDIAGGRAAGYTSALVLTGIHDIHDALTAPAEHRPDRIIATLGDLLAPAPAATVEAHTARCGDAVVTLSGGVLSSTGPALDAAAAALALLAEQPADTAWEIDPAFPRRADG</sequence>
<organism evidence="1 2">
    <name type="scientific">Brevibacterium pityocampae</name>
    <dbReference type="NCBI Taxonomy" id="506594"/>
    <lineage>
        <taxon>Bacteria</taxon>
        <taxon>Bacillati</taxon>
        <taxon>Actinomycetota</taxon>
        <taxon>Actinomycetes</taxon>
        <taxon>Micrococcales</taxon>
        <taxon>Brevibacteriaceae</taxon>
        <taxon>Brevibacterium</taxon>
    </lineage>
</organism>
<keyword evidence="1" id="KW-0378">Hydrolase</keyword>
<dbReference type="GO" id="GO:0016787">
    <property type="term" value="F:hydrolase activity"/>
    <property type="evidence" value="ECO:0007669"/>
    <property type="project" value="UniProtKB-KW"/>
</dbReference>
<evidence type="ECO:0000313" key="1">
    <source>
        <dbReference type="EMBL" id="GAA4394697.1"/>
    </source>
</evidence>
<reference evidence="2" key="1">
    <citation type="journal article" date="2019" name="Int. J. Syst. Evol. Microbiol.">
        <title>The Global Catalogue of Microorganisms (GCM) 10K type strain sequencing project: providing services to taxonomists for standard genome sequencing and annotation.</title>
        <authorList>
            <consortium name="The Broad Institute Genomics Platform"/>
            <consortium name="The Broad Institute Genome Sequencing Center for Infectious Disease"/>
            <person name="Wu L."/>
            <person name="Ma J."/>
        </authorList>
    </citation>
    <scope>NUCLEOTIDE SEQUENCE [LARGE SCALE GENOMIC DNA]</scope>
    <source>
        <strain evidence="2">JCM 17808</strain>
    </source>
</reference>
<comment type="caution">
    <text evidence="1">The sequence shown here is derived from an EMBL/GenBank/DDBJ whole genome shotgun (WGS) entry which is preliminary data.</text>
</comment>
<name>A0ABP8JRH3_9MICO</name>
<gene>
    <name evidence="1" type="ORF">GCM10023167_24360</name>
</gene>
<dbReference type="EMBL" id="BAABGL010000034">
    <property type="protein sequence ID" value="GAA4394697.1"/>
    <property type="molecule type" value="Genomic_DNA"/>
</dbReference>
<dbReference type="Proteomes" id="UP001500642">
    <property type="component" value="Unassembled WGS sequence"/>
</dbReference>
<dbReference type="InterPro" id="IPR006357">
    <property type="entry name" value="HAD-SF_hydro_IIA"/>
</dbReference>
<dbReference type="PANTHER" id="PTHR19288">
    <property type="entry name" value="4-NITROPHENYLPHOSPHATASE-RELATED"/>
    <property type="match status" value="1"/>
</dbReference>
<dbReference type="SUPFAM" id="SSF56784">
    <property type="entry name" value="HAD-like"/>
    <property type="match status" value="1"/>
</dbReference>
<dbReference type="Pfam" id="PF13344">
    <property type="entry name" value="Hydrolase_6"/>
    <property type="match status" value="1"/>
</dbReference>